<evidence type="ECO:0000256" key="1">
    <source>
        <dbReference type="ARBA" id="ARBA00004141"/>
    </source>
</evidence>
<dbReference type="AlphaFoldDB" id="A0ABD1GJT6"/>
<feature type="domain" description="EamA" evidence="7">
    <location>
        <begin position="174"/>
        <end position="312"/>
    </location>
</feature>
<feature type="transmembrane region" description="Helical" evidence="6">
    <location>
        <begin position="268"/>
        <end position="287"/>
    </location>
</feature>
<keyword evidence="4 6" id="KW-1133">Transmembrane helix</keyword>
<comment type="subcellular location">
    <subcellularLocation>
        <location evidence="1 6">Membrane</location>
        <topology evidence="1 6">Multi-pass membrane protein</topology>
    </subcellularLocation>
</comment>
<dbReference type="PANTHER" id="PTHR31218">
    <property type="entry name" value="WAT1-RELATED PROTEIN"/>
    <property type="match status" value="1"/>
</dbReference>
<name>A0ABD1GJT6_SALDI</name>
<evidence type="ECO:0000313" key="8">
    <source>
        <dbReference type="EMBL" id="KAL1543459.1"/>
    </source>
</evidence>
<comment type="similarity">
    <text evidence="2 6">Belongs to the drug/metabolite transporter (DMT) superfamily. Plant drug/metabolite exporter (P-DME) (TC 2.A.7.4) family.</text>
</comment>
<feature type="transmembrane region" description="Helical" evidence="6">
    <location>
        <begin position="232"/>
        <end position="256"/>
    </location>
</feature>
<feature type="transmembrane region" description="Helical" evidence="6">
    <location>
        <begin position="293"/>
        <end position="312"/>
    </location>
</feature>
<gene>
    <name evidence="8" type="ORF">AAHA92_20430</name>
</gene>
<dbReference type="EMBL" id="JBEAFC010000008">
    <property type="protein sequence ID" value="KAL1543459.1"/>
    <property type="molecule type" value="Genomic_DNA"/>
</dbReference>
<evidence type="ECO:0000256" key="3">
    <source>
        <dbReference type="ARBA" id="ARBA00022692"/>
    </source>
</evidence>
<comment type="caution">
    <text evidence="8">The sequence shown here is derived from an EMBL/GenBank/DDBJ whole genome shotgun (WGS) entry which is preliminary data.</text>
</comment>
<feature type="transmembrane region" description="Helical" evidence="6">
    <location>
        <begin position="127"/>
        <end position="147"/>
    </location>
</feature>
<feature type="transmembrane region" description="Helical" evidence="6">
    <location>
        <begin position="91"/>
        <end position="115"/>
    </location>
</feature>
<evidence type="ECO:0000256" key="6">
    <source>
        <dbReference type="RuleBase" id="RU363077"/>
    </source>
</evidence>
<feature type="domain" description="EamA" evidence="7">
    <location>
        <begin position="4"/>
        <end position="145"/>
    </location>
</feature>
<feature type="transmembrane region" description="Helical" evidence="6">
    <location>
        <begin position="204"/>
        <end position="226"/>
    </location>
</feature>
<keyword evidence="3 6" id="KW-0812">Transmembrane</keyword>
<proteinExistence type="inferred from homology"/>
<feature type="transmembrane region" description="Helical" evidence="6">
    <location>
        <begin position="66"/>
        <end position="85"/>
    </location>
</feature>
<dbReference type="SUPFAM" id="SSF103481">
    <property type="entry name" value="Multidrug resistance efflux transporter EmrE"/>
    <property type="match status" value="2"/>
</dbReference>
<dbReference type="InterPro" id="IPR030184">
    <property type="entry name" value="WAT1-related"/>
</dbReference>
<feature type="transmembrane region" description="Helical" evidence="6">
    <location>
        <begin position="172"/>
        <end position="192"/>
    </location>
</feature>
<protein>
    <recommendedName>
        <fullName evidence="6">WAT1-related protein</fullName>
    </recommendedName>
</protein>
<evidence type="ECO:0000256" key="5">
    <source>
        <dbReference type="ARBA" id="ARBA00023136"/>
    </source>
</evidence>
<sequence length="337" mass="37092">MWKAVSAMVSVELSLSLVNILFKKAMSGGLGHVIIVLYRQSVATVFLIPFAFFCERSSWTKLTGSMICQIFLCALLGLTLTQYLFLVGLDYTSATFTCAFINIVPVVTFILALPLRMERVDIKRSSGKVKVAGTVVCVMGALLLSLYKGEQIIIGHSHVVAGEDRVVRAKRFGLGAAFLAVGSVAWSSWFLMQSRIGQYFPHRYSSTLIMSLFSSFQSALLCLVTERDFSKWIVRGGLDILTVMFSGIVGSGLCYVVMSWCVKRRGPVFTAAFSPLIQVFAAVFDVLVLREEIYLGSVLGSIVVVVGMYVLLWGKSKDDQEALPKTMDESHPQEIAN</sequence>
<dbReference type="InterPro" id="IPR000620">
    <property type="entry name" value="EamA_dom"/>
</dbReference>
<reference evidence="8 9" key="1">
    <citation type="submission" date="2024-06" db="EMBL/GenBank/DDBJ databases">
        <title>A chromosome level genome sequence of Diviner's sage (Salvia divinorum).</title>
        <authorList>
            <person name="Ford S.A."/>
            <person name="Ro D.-K."/>
            <person name="Ness R.W."/>
            <person name="Phillips M.A."/>
        </authorList>
    </citation>
    <scope>NUCLEOTIDE SEQUENCE [LARGE SCALE GENOMIC DNA]</scope>
    <source>
        <strain evidence="8">SAF-2024a</strain>
        <tissue evidence="8">Leaf</tissue>
    </source>
</reference>
<evidence type="ECO:0000256" key="4">
    <source>
        <dbReference type="ARBA" id="ARBA00022989"/>
    </source>
</evidence>
<dbReference type="Pfam" id="PF00892">
    <property type="entry name" value="EamA"/>
    <property type="match status" value="2"/>
</dbReference>
<evidence type="ECO:0000259" key="7">
    <source>
        <dbReference type="Pfam" id="PF00892"/>
    </source>
</evidence>
<feature type="transmembrane region" description="Helical" evidence="6">
    <location>
        <begin position="32"/>
        <end position="54"/>
    </location>
</feature>
<accession>A0ABD1GJT6</accession>
<dbReference type="InterPro" id="IPR037185">
    <property type="entry name" value="EmrE-like"/>
</dbReference>
<keyword evidence="5 6" id="KW-0472">Membrane</keyword>
<keyword evidence="9" id="KW-1185">Reference proteome</keyword>
<organism evidence="8 9">
    <name type="scientific">Salvia divinorum</name>
    <name type="common">Maria pastora</name>
    <name type="synonym">Diviner's sage</name>
    <dbReference type="NCBI Taxonomy" id="28513"/>
    <lineage>
        <taxon>Eukaryota</taxon>
        <taxon>Viridiplantae</taxon>
        <taxon>Streptophyta</taxon>
        <taxon>Embryophyta</taxon>
        <taxon>Tracheophyta</taxon>
        <taxon>Spermatophyta</taxon>
        <taxon>Magnoliopsida</taxon>
        <taxon>eudicotyledons</taxon>
        <taxon>Gunneridae</taxon>
        <taxon>Pentapetalae</taxon>
        <taxon>asterids</taxon>
        <taxon>lamiids</taxon>
        <taxon>Lamiales</taxon>
        <taxon>Lamiaceae</taxon>
        <taxon>Nepetoideae</taxon>
        <taxon>Mentheae</taxon>
        <taxon>Salviinae</taxon>
        <taxon>Salvia</taxon>
        <taxon>Salvia subgen. Calosphace</taxon>
    </lineage>
</organism>
<dbReference type="Proteomes" id="UP001567538">
    <property type="component" value="Unassembled WGS sequence"/>
</dbReference>
<evidence type="ECO:0000313" key="9">
    <source>
        <dbReference type="Proteomes" id="UP001567538"/>
    </source>
</evidence>
<dbReference type="GO" id="GO:0016020">
    <property type="term" value="C:membrane"/>
    <property type="evidence" value="ECO:0007669"/>
    <property type="project" value="UniProtKB-SubCell"/>
</dbReference>
<evidence type="ECO:0000256" key="2">
    <source>
        <dbReference type="ARBA" id="ARBA00007635"/>
    </source>
</evidence>